<accession>A0A9N9FA46</accession>
<evidence type="ECO:0000313" key="9">
    <source>
        <dbReference type="EMBL" id="CAG8519045.1"/>
    </source>
</evidence>
<dbReference type="Pfam" id="PF00133">
    <property type="entry name" value="tRNA-synt_1"/>
    <property type="match status" value="1"/>
</dbReference>
<sequence>EVLKFFGPSSKKNHSVCLKCSGVYQSTKIVQHFRKHINDEARQKEEKENSAERFSKRYVIAAGDPWGLAKVRRLPSLKSYFTFRTQVLSHGFVVDEKGRKMSKSLGNVLDPEDVLKQFGADIIRLWVISSDFSKEVKVSVPILENLRESYQKIRNTLRFLLGNLANLPPNLKSEKDLAFELHPVDHYILHKLEKLTSESQKKYSEYNFNPIYTSLLNFCINDLSSFYFEIIKDSLYCDSLSSLRRQQIIATLYYLLQGLLKIISPIFPFLAEEIYQNIPFCFGFAGQESIYLDNYSPTLPFSPSLEKEIAIITKFFLPLRQDVHQVLEQARQEKIINTNSQANLIIFLKEKNGLDYSQLNLEELLLVAKVEIRDEREDDA</sequence>
<comment type="subcellular location">
    <subcellularLocation>
        <location evidence="1">Cytoplasm</location>
    </subcellularLocation>
</comment>
<dbReference type="GO" id="GO:0000049">
    <property type="term" value="F:tRNA binding"/>
    <property type="evidence" value="ECO:0007669"/>
    <property type="project" value="InterPro"/>
</dbReference>
<dbReference type="CDD" id="cd07960">
    <property type="entry name" value="Anticodon_Ia_Ile_BEm"/>
    <property type="match status" value="1"/>
</dbReference>
<dbReference type="InterPro" id="IPR050081">
    <property type="entry name" value="Ile-tRNA_ligase"/>
</dbReference>
<dbReference type="Pfam" id="PF08264">
    <property type="entry name" value="Anticodon_1"/>
    <property type="match status" value="1"/>
</dbReference>
<dbReference type="Gene3D" id="3.40.50.620">
    <property type="entry name" value="HUPs"/>
    <property type="match status" value="1"/>
</dbReference>
<dbReference type="SUPFAM" id="SSF47323">
    <property type="entry name" value="Anticodon-binding domain of a subclass of class I aminoacyl-tRNA synthetases"/>
    <property type="match status" value="1"/>
</dbReference>
<gene>
    <name evidence="9" type="ORF">RFULGI_LOCUS3262</name>
</gene>
<dbReference type="GO" id="GO:0005524">
    <property type="term" value="F:ATP binding"/>
    <property type="evidence" value="ECO:0007669"/>
    <property type="project" value="UniProtKB-KW"/>
</dbReference>
<dbReference type="AlphaFoldDB" id="A0A9N9FA46"/>
<reference evidence="9" key="1">
    <citation type="submission" date="2021-06" db="EMBL/GenBank/DDBJ databases">
        <authorList>
            <person name="Kallberg Y."/>
            <person name="Tangrot J."/>
            <person name="Rosling A."/>
        </authorList>
    </citation>
    <scope>NUCLEOTIDE SEQUENCE</scope>
    <source>
        <strain evidence="9">IN212</strain>
    </source>
</reference>
<keyword evidence="10" id="KW-1185">Reference proteome</keyword>
<evidence type="ECO:0000313" key="10">
    <source>
        <dbReference type="Proteomes" id="UP000789396"/>
    </source>
</evidence>
<keyword evidence="6" id="KW-0030">Aminoacyl-tRNA synthetase</keyword>
<dbReference type="EMBL" id="CAJVPZ010002764">
    <property type="protein sequence ID" value="CAG8519045.1"/>
    <property type="molecule type" value="Genomic_DNA"/>
</dbReference>
<evidence type="ECO:0000259" key="8">
    <source>
        <dbReference type="Pfam" id="PF08264"/>
    </source>
</evidence>
<evidence type="ECO:0000259" key="7">
    <source>
        <dbReference type="Pfam" id="PF00133"/>
    </source>
</evidence>
<dbReference type="GO" id="GO:0004822">
    <property type="term" value="F:isoleucine-tRNA ligase activity"/>
    <property type="evidence" value="ECO:0007669"/>
    <property type="project" value="TreeGrafter"/>
</dbReference>
<evidence type="ECO:0000256" key="6">
    <source>
        <dbReference type="ARBA" id="ARBA00023146"/>
    </source>
</evidence>
<evidence type="ECO:0000256" key="3">
    <source>
        <dbReference type="ARBA" id="ARBA00022741"/>
    </source>
</evidence>
<dbReference type="OrthoDB" id="10264412at2759"/>
<feature type="non-terminal residue" evidence="9">
    <location>
        <position position="380"/>
    </location>
</feature>
<dbReference type="InterPro" id="IPR033708">
    <property type="entry name" value="Anticodon_Ile_BEm"/>
</dbReference>
<evidence type="ECO:0000256" key="4">
    <source>
        <dbReference type="ARBA" id="ARBA00022840"/>
    </source>
</evidence>
<dbReference type="GO" id="GO:0006428">
    <property type="term" value="P:isoleucyl-tRNA aminoacylation"/>
    <property type="evidence" value="ECO:0007669"/>
    <property type="project" value="TreeGrafter"/>
</dbReference>
<feature type="domain" description="Methionyl/Valyl/Leucyl/Isoleucyl-tRNA synthetase anticodon-binding" evidence="8">
    <location>
        <begin position="185"/>
        <end position="345"/>
    </location>
</feature>
<name>A0A9N9FA46_9GLOM</name>
<dbReference type="Gene3D" id="1.10.730.20">
    <property type="match status" value="1"/>
</dbReference>
<dbReference type="InterPro" id="IPR013155">
    <property type="entry name" value="M/V/L/I-tRNA-synth_anticd-bd"/>
</dbReference>
<keyword evidence="5" id="KW-0648">Protein biosynthesis</keyword>
<dbReference type="PANTHER" id="PTHR42765:SF1">
    <property type="entry name" value="ISOLEUCINE--TRNA LIGASE, MITOCHONDRIAL"/>
    <property type="match status" value="1"/>
</dbReference>
<keyword evidence="4" id="KW-0067">ATP-binding</keyword>
<dbReference type="SUPFAM" id="SSF52374">
    <property type="entry name" value="Nucleotidylyl transferase"/>
    <property type="match status" value="1"/>
</dbReference>
<keyword evidence="3" id="KW-0547">Nucleotide-binding</keyword>
<keyword evidence="2" id="KW-0436">Ligase</keyword>
<evidence type="ECO:0000256" key="2">
    <source>
        <dbReference type="ARBA" id="ARBA00022598"/>
    </source>
</evidence>
<proteinExistence type="predicted"/>
<evidence type="ECO:0000256" key="1">
    <source>
        <dbReference type="ARBA" id="ARBA00004496"/>
    </source>
</evidence>
<dbReference type="PANTHER" id="PTHR42765">
    <property type="entry name" value="SOLEUCYL-TRNA SYNTHETASE"/>
    <property type="match status" value="1"/>
</dbReference>
<feature type="domain" description="Aminoacyl-tRNA synthetase class Ia" evidence="7">
    <location>
        <begin position="85"/>
        <end position="139"/>
    </location>
</feature>
<dbReference type="Proteomes" id="UP000789396">
    <property type="component" value="Unassembled WGS sequence"/>
</dbReference>
<dbReference type="InterPro" id="IPR009080">
    <property type="entry name" value="tRNAsynth_Ia_anticodon-bd"/>
</dbReference>
<organism evidence="9 10">
    <name type="scientific">Racocetra fulgida</name>
    <dbReference type="NCBI Taxonomy" id="60492"/>
    <lineage>
        <taxon>Eukaryota</taxon>
        <taxon>Fungi</taxon>
        <taxon>Fungi incertae sedis</taxon>
        <taxon>Mucoromycota</taxon>
        <taxon>Glomeromycotina</taxon>
        <taxon>Glomeromycetes</taxon>
        <taxon>Diversisporales</taxon>
        <taxon>Gigasporaceae</taxon>
        <taxon>Racocetra</taxon>
    </lineage>
</organism>
<dbReference type="GO" id="GO:0005829">
    <property type="term" value="C:cytosol"/>
    <property type="evidence" value="ECO:0007669"/>
    <property type="project" value="TreeGrafter"/>
</dbReference>
<comment type="caution">
    <text evidence="9">The sequence shown here is derived from an EMBL/GenBank/DDBJ whole genome shotgun (WGS) entry which is preliminary data.</text>
</comment>
<evidence type="ECO:0000256" key="5">
    <source>
        <dbReference type="ARBA" id="ARBA00022917"/>
    </source>
</evidence>
<protein>
    <submittedName>
        <fullName evidence="9">15529_t:CDS:1</fullName>
    </submittedName>
</protein>
<dbReference type="InterPro" id="IPR014729">
    <property type="entry name" value="Rossmann-like_a/b/a_fold"/>
</dbReference>
<dbReference type="InterPro" id="IPR002300">
    <property type="entry name" value="aa-tRNA-synth_Ia"/>
</dbReference>